<gene>
    <name evidence="2" type="ORF">C6V80_10060</name>
    <name evidence="3" type="ORF">EDC58_1917</name>
</gene>
<evidence type="ECO:0000313" key="4">
    <source>
        <dbReference type="Proteomes" id="UP000272781"/>
    </source>
</evidence>
<evidence type="ECO:0000313" key="5">
    <source>
        <dbReference type="Proteomes" id="UP000298805"/>
    </source>
</evidence>
<keyword evidence="5" id="KW-1185">Reference proteome</keyword>
<protein>
    <submittedName>
        <fullName evidence="3">Uncharacterized protein</fullName>
    </submittedName>
</protein>
<dbReference type="AlphaFoldDB" id="A0AAJ4RBB3"/>
<dbReference type="EMBL" id="CP040940">
    <property type="protein sequence ID" value="QDD68189.1"/>
    <property type="molecule type" value="Genomic_DNA"/>
</dbReference>
<keyword evidence="1" id="KW-0175">Coiled coil</keyword>
<keyword evidence="2" id="KW-0614">Plasmid</keyword>
<dbReference type="RefSeq" id="WP_123353289.1">
    <property type="nucleotide sequence ID" value="NZ_CP040940.1"/>
</dbReference>
<dbReference type="EMBL" id="RJVK01000006">
    <property type="protein sequence ID" value="ROR38702.1"/>
    <property type="molecule type" value="Genomic_DNA"/>
</dbReference>
<dbReference type="Proteomes" id="UP000298805">
    <property type="component" value="Plasmid unnamed1"/>
</dbReference>
<sequence>MKKIIIIAMFFSFSFSYICPIHNFESNSFSQKATTSSVIQNHNQKIRNSLQNLIKKEKELQKRLKKKLELSKKLEVLYKNILLEKKKQVFILDKIQKQSAYEILKEK</sequence>
<evidence type="ECO:0000313" key="2">
    <source>
        <dbReference type="EMBL" id="QDD68189.1"/>
    </source>
</evidence>
<organism evidence="3 4">
    <name type="scientific">Caminibacter pacificus</name>
    <dbReference type="NCBI Taxonomy" id="1424653"/>
    <lineage>
        <taxon>Bacteria</taxon>
        <taxon>Pseudomonadati</taxon>
        <taxon>Campylobacterota</taxon>
        <taxon>Epsilonproteobacteria</taxon>
        <taxon>Nautiliales</taxon>
        <taxon>Nautiliaceae</taxon>
        <taxon>Caminibacter</taxon>
    </lineage>
</organism>
<accession>A0AAJ4RBB3</accession>
<name>A0AAJ4RBB3_9BACT</name>
<feature type="coiled-coil region" evidence="1">
    <location>
        <begin position="39"/>
        <end position="70"/>
    </location>
</feature>
<proteinExistence type="predicted"/>
<dbReference type="Proteomes" id="UP000272781">
    <property type="component" value="Unassembled WGS sequence"/>
</dbReference>
<reference evidence="3 4" key="1">
    <citation type="submission" date="2018-11" db="EMBL/GenBank/DDBJ databases">
        <title>Genomic Encyclopedia of Type Strains, Phase IV (KMG-IV): sequencing the most valuable type-strain genomes for metagenomic binning, comparative biology and taxonomic classification.</title>
        <authorList>
            <person name="Goeker M."/>
        </authorList>
    </citation>
    <scope>NUCLEOTIDE SEQUENCE [LARGE SCALE GENOMIC DNA]</scope>
    <source>
        <strain evidence="3 4">DSM 27783</strain>
    </source>
</reference>
<geneLocation type="plasmid" evidence="2 5">
    <name>unnamed1</name>
</geneLocation>
<reference evidence="2 5" key="2">
    <citation type="submission" date="2019-06" db="EMBL/GenBank/DDBJ databases">
        <title>A comparative analysis of the Nautiliaceae.</title>
        <authorList>
            <person name="Grosche A."/>
            <person name="Smedile F."/>
            <person name="Vetriani C."/>
        </authorList>
    </citation>
    <scope>NUCLEOTIDE SEQUENCE [LARGE SCALE GENOMIC DNA]</scope>
    <source>
        <strain evidence="2 5">TB6</strain>
        <plasmid evidence="2 5">unnamed1</plasmid>
    </source>
</reference>
<evidence type="ECO:0000313" key="3">
    <source>
        <dbReference type="EMBL" id="ROR38702.1"/>
    </source>
</evidence>
<evidence type="ECO:0000256" key="1">
    <source>
        <dbReference type="SAM" id="Coils"/>
    </source>
</evidence>